<dbReference type="GO" id="GO:0032259">
    <property type="term" value="P:methylation"/>
    <property type="evidence" value="ECO:0007669"/>
    <property type="project" value="UniProtKB-KW"/>
</dbReference>
<reference evidence="2" key="1">
    <citation type="journal article" date="2020" name="Stud. Mycol.">
        <title>101 Dothideomycetes genomes: a test case for predicting lifestyles and emergence of pathogens.</title>
        <authorList>
            <person name="Haridas S."/>
            <person name="Albert R."/>
            <person name="Binder M."/>
            <person name="Bloem J."/>
            <person name="Labutti K."/>
            <person name="Salamov A."/>
            <person name="Andreopoulos B."/>
            <person name="Baker S."/>
            <person name="Barry K."/>
            <person name="Bills G."/>
            <person name="Bluhm B."/>
            <person name="Cannon C."/>
            <person name="Castanera R."/>
            <person name="Culley D."/>
            <person name="Daum C."/>
            <person name="Ezra D."/>
            <person name="Gonzalez J."/>
            <person name="Henrissat B."/>
            <person name="Kuo A."/>
            <person name="Liang C."/>
            <person name="Lipzen A."/>
            <person name="Lutzoni F."/>
            <person name="Magnuson J."/>
            <person name="Mondo S."/>
            <person name="Nolan M."/>
            <person name="Ohm R."/>
            <person name="Pangilinan J."/>
            <person name="Park H.-J."/>
            <person name="Ramirez L."/>
            <person name="Alfaro M."/>
            <person name="Sun H."/>
            <person name="Tritt A."/>
            <person name="Yoshinaga Y."/>
            <person name="Zwiers L.-H."/>
            <person name="Turgeon B."/>
            <person name="Goodwin S."/>
            <person name="Spatafora J."/>
            <person name="Crous P."/>
            <person name="Grigoriev I."/>
        </authorList>
    </citation>
    <scope>NUCLEOTIDE SEQUENCE</scope>
    <source>
        <strain evidence="2">CBS 161.51</strain>
    </source>
</reference>
<name>A0A6A5T3N1_9PLEO</name>
<dbReference type="PANTHER" id="PTHR43591">
    <property type="entry name" value="METHYLTRANSFERASE"/>
    <property type="match status" value="1"/>
</dbReference>
<keyword evidence="3" id="KW-1185">Reference proteome</keyword>
<keyword evidence="2" id="KW-0808">Transferase</keyword>
<organism evidence="2 3">
    <name type="scientific">Clathrospora elynae</name>
    <dbReference type="NCBI Taxonomy" id="706981"/>
    <lineage>
        <taxon>Eukaryota</taxon>
        <taxon>Fungi</taxon>
        <taxon>Dikarya</taxon>
        <taxon>Ascomycota</taxon>
        <taxon>Pezizomycotina</taxon>
        <taxon>Dothideomycetes</taxon>
        <taxon>Pleosporomycetidae</taxon>
        <taxon>Pleosporales</taxon>
        <taxon>Diademaceae</taxon>
        <taxon>Clathrospora</taxon>
    </lineage>
</organism>
<dbReference type="GO" id="GO:0008168">
    <property type="term" value="F:methyltransferase activity"/>
    <property type="evidence" value="ECO:0007669"/>
    <property type="project" value="UniProtKB-KW"/>
</dbReference>
<dbReference type="Gene3D" id="3.40.50.150">
    <property type="entry name" value="Vaccinia Virus protein VP39"/>
    <property type="match status" value="1"/>
</dbReference>
<evidence type="ECO:0000313" key="3">
    <source>
        <dbReference type="Proteomes" id="UP000800038"/>
    </source>
</evidence>
<dbReference type="AlphaFoldDB" id="A0A6A5T3N1"/>
<dbReference type="Proteomes" id="UP000800038">
    <property type="component" value="Unassembled WGS sequence"/>
</dbReference>
<protein>
    <submittedName>
        <fullName evidence="2">S-adenosyl-L-methionine-dependent methyltransferase</fullName>
    </submittedName>
</protein>
<proteinExistence type="predicted"/>
<keyword evidence="2" id="KW-0489">Methyltransferase</keyword>
<evidence type="ECO:0000256" key="1">
    <source>
        <dbReference type="SAM" id="MobiDB-lite"/>
    </source>
</evidence>
<dbReference type="EMBL" id="ML976023">
    <property type="protein sequence ID" value="KAF1943677.1"/>
    <property type="molecule type" value="Genomic_DNA"/>
</dbReference>
<dbReference type="CDD" id="cd02440">
    <property type="entry name" value="AdoMet_MTases"/>
    <property type="match status" value="1"/>
</dbReference>
<accession>A0A6A5T3N1</accession>
<dbReference type="OrthoDB" id="2013972at2759"/>
<gene>
    <name evidence="2" type="ORF">EJ02DRAFT_126393</name>
</gene>
<sequence length="364" mass="40526">MSAVPASASGPLASDAQPTTTLQPPAQHDGESTGNLQSVLHLEPDTGNTSDSDSAFGGNSTASTSIASSILNYEYSNGRRYHGYRSGAYILPNDEQEQDRLDLLHHIFLLIMGGKLYDAPLAHPPQRVLDIGTGTGIWAIDFADEHPAAEVVGTDLSPIQPTWVPPNVKFYIDDAESEWVYSADEQFDFIHCRTMSGSISDWDKLVRQCYAHTQPGGWVEFQEPLAQCESDDGTMDMAKNMMNWQTLCHDAAKNWGRDIRAGHTLKQRMVDAGFTDVHEKVVKIPLGPWPKDPKMKEIGRYQREHMAMGIEPYTLGLLGKVCGWSEAECRVMIAKVVSDIRNRAVHLYIRFYFVYGRKPESAVH</sequence>
<feature type="compositionally biased region" description="Polar residues" evidence="1">
    <location>
        <begin position="46"/>
        <end position="59"/>
    </location>
</feature>
<dbReference type="PANTHER" id="PTHR43591:SF10">
    <property type="entry name" value="ABC TRANSMEMBRANE TYPE-1 DOMAIN-CONTAINING PROTEIN-RELATED"/>
    <property type="match status" value="1"/>
</dbReference>
<feature type="region of interest" description="Disordered" evidence="1">
    <location>
        <begin position="41"/>
        <end position="60"/>
    </location>
</feature>
<dbReference type="Pfam" id="PF13489">
    <property type="entry name" value="Methyltransf_23"/>
    <property type="match status" value="1"/>
</dbReference>
<dbReference type="InterPro" id="IPR029063">
    <property type="entry name" value="SAM-dependent_MTases_sf"/>
</dbReference>
<feature type="region of interest" description="Disordered" evidence="1">
    <location>
        <begin position="1"/>
        <end position="33"/>
    </location>
</feature>
<evidence type="ECO:0000313" key="2">
    <source>
        <dbReference type="EMBL" id="KAF1943677.1"/>
    </source>
</evidence>
<dbReference type="SUPFAM" id="SSF53335">
    <property type="entry name" value="S-adenosyl-L-methionine-dependent methyltransferases"/>
    <property type="match status" value="1"/>
</dbReference>